<accession>A0AAV5ETI8</accession>
<reference evidence="1" key="2">
    <citation type="submission" date="2021-12" db="EMBL/GenBank/DDBJ databases">
        <title>Resequencing data analysis of finger millet.</title>
        <authorList>
            <person name="Hatakeyama M."/>
            <person name="Aluri S."/>
            <person name="Balachadran M.T."/>
            <person name="Sivarajan S.R."/>
            <person name="Poveda L."/>
            <person name="Shimizu-Inatsugi R."/>
            <person name="Schlapbach R."/>
            <person name="Sreeman S.M."/>
            <person name="Shimizu K.K."/>
        </authorList>
    </citation>
    <scope>NUCLEOTIDE SEQUENCE</scope>
</reference>
<evidence type="ECO:0000313" key="1">
    <source>
        <dbReference type="EMBL" id="GJN25901.1"/>
    </source>
</evidence>
<dbReference type="EMBL" id="BQKI01000079">
    <property type="protein sequence ID" value="GJN25901.1"/>
    <property type="molecule type" value="Genomic_DNA"/>
</dbReference>
<organism evidence="1 2">
    <name type="scientific">Eleusine coracana subsp. coracana</name>
    <dbReference type="NCBI Taxonomy" id="191504"/>
    <lineage>
        <taxon>Eukaryota</taxon>
        <taxon>Viridiplantae</taxon>
        <taxon>Streptophyta</taxon>
        <taxon>Embryophyta</taxon>
        <taxon>Tracheophyta</taxon>
        <taxon>Spermatophyta</taxon>
        <taxon>Magnoliopsida</taxon>
        <taxon>Liliopsida</taxon>
        <taxon>Poales</taxon>
        <taxon>Poaceae</taxon>
        <taxon>PACMAD clade</taxon>
        <taxon>Chloridoideae</taxon>
        <taxon>Cynodonteae</taxon>
        <taxon>Eleusininae</taxon>
        <taxon>Eleusine</taxon>
    </lineage>
</organism>
<dbReference type="Proteomes" id="UP001054889">
    <property type="component" value="Unassembled WGS sequence"/>
</dbReference>
<proteinExistence type="predicted"/>
<protein>
    <submittedName>
        <fullName evidence="1">Uncharacterized protein</fullName>
    </submittedName>
</protein>
<gene>
    <name evidence="1" type="primary">gb13787</name>
    <name evidence="1" type="ORF">PR202_gb13787</name>
</gene>
<reference evidence="1" key="1">
    <citation type="journal article" date="2018" name="DNA Res.">
        <title>Multiple hybrid de novo genome assembly of finger millet, an orphan allotetraploid crop.</title>
        <authorList>
            <person name="Hatakeyama M."/>
            <person name="Aluri S."/>
            <person name="Balachadran M.T."/>
            <person name="Sivarajan S.R."/>
            <person name="Patrignani A."/>
            <person name="Gruter S."/>
            <person name="Poveda L."/>
            <person name="Shimizu-Inatsugi R."/>
            <person name="Baeten J."/>
            <person name="Francoijs K.J."/>
            <person name="Nataraja K.N."/>
            <person name="Reddy Y.A.N."/>
            <person name="Phadnis S."/>
            <person name="Ravikumar R.L."/>
            <person name="Schlapbach R."/>
            <person name="Sreeman S.M."/>
            <person name="Shimizu K.K."/>
        </authorList>
    </citation>
    <scope>NUCLEOTIDE SEQUENCE</scope>
</reference>
<name>A0AAV5ETI8_ELECO</name>
<dbReference type="PANTHER" id="PTHR31280">
    <property type="entry name" value="PROTEIN UNC-13 HOMOLOG"/>
    <property type="match status" value="1"/>
</dbReference>
<keyword evidence="2" id="KW-1185">Reference proteome</keyword>
<comment type="caution">
    <text evidence="1">The sequence shown here is derived from an EMBL/GenBank/DDBJ whole genome shotgun (WGS) entry which is preliminary data.</text>
</comment>
<evidence type="ECO:0000313" key="2">
    <source>
        <dbReference type="Proteomes" id="UP001054889"/>
    </source>
</evidence>
<dbReference type="PANTHER" id="PTHR31280:SF21">
    <property type="entry name" value="MHD2 DOMAIN-CONTAINING PROTEIN"/>
    <property type="match status" value="1"/>
</dbReference>
<sequence length="284" mass="31854">MSKKKVESLVLPMELLRHLKPSDFSDANEYRAWQLRQLNVLEAGLVSHPSVPLADRGNNNPAAATLREAIRSTATTATLDVRALSAAVMALSWRSVDVCRWADGYPLNLHLYLSLLRAVFDGRDVLDELLELIKKTWGVLGLNRTIHDVCFTWLLFEKHVVVTGQQVQVDEPSDLLSAALAMLQQLRGQLPLPLHDNDDLLPEPAFLIRRVLAATLTSMHSWAEEKLLDYHEAFQSSSSSSFSSMEKVVSLAVSAAEMLRQYCSAADDFFIIIFFILVTTRCCW</sequence>
<dbReference type="InterPro" id="IPR008528">
    <property type="entry name" value="unc-13_homologue"/>
</dbReference>
<dbReference type="AlphaFoldDB" id="A0AAV5ETI8"/>